<dbReference type="Gene3D" id="1.25.40.80">
    <property type="match status" value="1"/>
</dbReference>
<dbReference type="GO" id="GO:0071949">
    <property type="term" value="F:FAD binding"/>
    <property type="evidence" value="ECO:0007669"/>
    <property type="project" value="TreeGrafter"/>
</dbReference>
<proteinExistence type="inferred from homology"/>
<evidence type="ECO:0000259" key="8">
    <source>
        <dbReference type="PROSITE" id="PS51645"/>
    </source>
</evidence>
<dbReference type="GO" id="GO:0005634">
    <property type="term" value="C:nucleus"/>
    <property type="evidence" value="ECO:0007669"/>
    <property type="project" value="TreeGrafter"/>
</dbReference>
<dbReference type="InterPro" id="IPR006050">
    <property type="entry name" value="DNA_photolyase_N"/>
</dbReference>
<dbReference type="InterPro" id="IPR036134">
    <property type="entry name" value="Crypto/Photolyase_FAD-like_sf"/>
</dbReference>
<organism evidence="9 10">
    <name type="scientific">Amphiprion ocellaris</name>
    <name type="common">Clown anemonefish</name>
    <dbReference type="NCBI Taxonomy" id="80972"/>
    <lineage>
        <taxon>Eukaryota</taxon>
        <taxon>Metazoa</taxon>
        <taxon>Chordata</taxon>
        <taxon>Craniata</taxon>
        <taxon>Vertebrata</taxon>
        <taxon>Euteleostomi</taxon>
        <taxon>Actinopterygii</taxon>
        <taxon>Neopterygii</taxon>
        <taxon>Teleostei</taxon>
        <taxon>Neoteleostei</taxon>
        <taxon>Acanthomorphata</taxon>
        <taxon>Ovalentaria</taxon>
        <taxon>Pomacentridae</taxon>
        <taxon>Amphiprion</taxon>
    </lineage>
</organism>
<dbReference type="InterPro" id="IPR036155">
    <property type="entry name" value="Crypto/Photolyase_N_sf"/>
</dbReference>
<feature type="binding site" evidence="5">
    <location>
        <begin position="387"/>
        <end position="389"/>
    </location>
    <ligand>
        <name>FAD</name>
        <dbReference type="ChEBI" id="CHEBI:57692"/>
    </ligand>
</feature>
<accession>A0AAQ5Y3K8</accession>
<feature type="compositionally biased region" description="Low complexity" evidence="7">
    <location>
        <begin position="566"/>
        <end position="579"/>
    </location>
</feature>
<comment type="cofactor">
    <cofactor evidence="5">
        <name>FAD</name>
        <dbReference type="ChEBI" id="CHEBI:57692"/>
    </cofactor>
    <text evidence="5">Binds 1 FAD per subunit.</text>
</comment>
<dbReference type="GO" id="GO:0032922">
    <property type="term" value="P:circadian regulation of gene expression"/>
    <property type="evidence" value="ECO:0007669"/>
    <property type="project" value="TreeGrafter"/>
</dbReference>
<dbReference type="Pfam" id="PF03441">
    <property type="entry name" value="FAD_binding_7"/>
    <property type="match status" value="1"/>
</dbReference>
<keyword evidence="2 5" id="KW-0285">Flavoprotein</keyword>
<reference evidence="9" key="2">
    <citation type="submission" date="2025-08" db="UniProtKB">
        <authorList>
            <consortium name="Ensembl"/>
        </authorList>
    </citation>
    <scope>IDENTIFICATION</scope>
</reference>
<feature type="domain" description="Photolyase/cryptochrome alpha/beta" evidence="8">
    <location>
        <begin position="3"/>
        <end position="132"/>
    </location>
</feature>
<dbReference type="Gene3D" id="3.40.50.620">
    <property type="entry name" value="HUPs"/>
    <property type="match status" value="1"/>
</dbReference>
<feature type="compositionally biased region" description="Gly residues" evidence="7">
    <location>
        <begin position="587"/>
        <end position="603"/>
    </location>
</feature>
<dbReference type="FunFam" id="1.10.579.10:FF:000001">
    <property type="entry name" value="Cryptochrome 1"/>
    <property type="match status" value="1"/>
</dbReference>
<feature type="site" description="Electron transfer via tryptophanyl radical" evidence="6">
    <location>
        <position position="397"/>
    </location>
</feature>
<feature type="region of interest" description="Disordered" evidence="7">
    <location>
        <begin position="554"/>
        <end position="626"/>
    </location>
</feature>
<dbReference type="Proteomes" id="UP001501940">
    <property type="component" value="Chromosome 3"/>
</dbReference>
<sequence length="636" mass="72043">MVVNSVHWFRKCLRLHDNPALQEALNGADTVRCVYILDPWFAGAANVGINRWRFLLEALEDLDNSLKKLNSRLFVVRGQPTEVFPRLFKEWNVTRLTFEYDPEPYGKERDGAIIKMAQEFGVEAVIRNSHTLYNLDRIIEMNNNSPPLTFKRFQTIVSRLELPRRPLPPITRQQMDKCHTQIGENHDLLYSIPSLEELGFRTEDLSPAVWRGGESEALDRLNKHLDKKVWVANLEHPRVNTCSLYASPTGLSPYLRFGCLSCRVLYYNLRELYMKLRKRCSPPLSLFGQLLWREFFYTAATNNPNFDRMEGNPICVQIPWDQNPEALAKWAEGRTGFPWIDAIMTQLRQEGWIHHLARHAVACFLTRGDLWISWESGMKVFEELLLDADWSVNAGSWMWLSCSAFFQQFFHCYCPVGFGRRTDPSGDYIRRYIPILKDYPNRYIYEPWNAPESLQKAANCVVGVDYPKPMINHAEGSRLNIERMKQVYQQLSHYRGLSDRRLLRGSGLLHRLFVLRPASRPGGPASLHLLPPSASLPQVQTLVSVLHLVPVAQPGLRRPEEEGNRPQGEAQPEAAGEAQLPSCSQRGGDGGGEDGGGGAAGGEDGGRGEDGRGGGGDGTAAVKAGEMYHKCRKTLL</sequence>
<evidence type="ECO:0000256" key="5">
    <source>
        <dbReference type="PIRSR" id="PIRSR602081-1"/>
    </source>
</evidence>
<keyword evidence="10" id="KW-1185">Reference proteome</keyword>
<reference evidence="9" key="3">
    <citation type="submission" date="2025-09" db="UniProtKB">
        <authorList>
            <consortium name="Ensembl"/>
        </authorList>
    </citation>
    <scope>IDENTIFICATION</scope>
</reference>
<dbReference type="InterPro" id="IPR002081">
    <property type="entry name" value="Cryptochrome/DNA_photolyase_1"/>
</dbReference>
<dbReference type="InterPro" id="IPR005101">
    <property type="entry name" value="Cryptochr/Photolyase_FAD-bd"/>
</dbReference>
<dbReference type="Gene3D" id="1.10.579.10">
    <property type="entry name" value="DNA Cyclobutane Dipyrimidine Photolyase, subunit A, domain 3"/>
    <property type="match status" value="1"/>
</dbReference>
<keyword evidence="3 5" id="KW-0274">FAD</keyword>
<dbReference type="PANTHER" id="PTHR11455">
    <property type="entry name" value="CRYPTOCHROME"/>
    <property type="match status" value="1"/>
</dbReference>
<feature type="site" description="Electron transfer via tryptophanyl radical" evidence="6">
    <location>
        <position position="374"/>
    </location>
</feature>
<dbReference type="GO" id="GO:0045892">
    <property type="term" value="P:negative regulation of DNA-templated transcription"/>
    <property type="evidence" value="ECO:0007669"/>
    <property type="project" value="TreeGrafter"/>
</dbReference>
<evidence type="ECO:0000256" key="7">
    <source>
        <dbReference type="SAM" id="MobiDB-lite"/>
    </source>
</evidence>
<reference evidence="9 10" key="1">
    <citation type="submission" date="2022-01" db="EMBL/GenBank/DDBJ databases">
        <title>A chromosome-scale genome assembly of the false clownfish, Amphiprion ocellaris.</title>
        <authorList>
            <person name="Ryu T."/>
        </authorList>
    </citation>
    <scope>NUCLEOTIDE SEQUENCE [LARGE SCALE GENOMIC DNA]</scope>
</reference>
<evidence type="ECO:0000256" key="1">
    <source>
        <dbReference type="ARBA" id="ARBA00005862"/>
    </source>
</evidence>
<protein>
    <recommendedName>
        <fullName evidence="8">Photolyase/cryptochrome alpha/beta domain-containing protein</fullName>
    </recommendedName>
</protein>
<dbReference type="Pfam" id="PF00875">
    <property type="entry name" value="DNA_photolyase"/>
    <property type="match status" value="1"/>
</dbReference>
<dbReference type="InterPro" id="IPR014729">
    <property type="entry name" value="Rossmann-like_a/b/a_fold"/>
</dbReference>
<feature type="site" description="Electron transfer via tryptophanyl radical" evidence="6">
    <location>
        <position position="320"/>
    </location>
</feature>
<dbReference type="Ensembl" id="ENSAOCT00000055686.1">
    <property type="protein sequence ID" value="ENSAOCP00000046180.1"/>
    <property type="gene ID" value="ENSAOCG00000009940.2"/>
</dbReference>
<evidence type="ECO:0000256" key="2">
    <source>
        <dbReference type="ARBA" id="ARBA00022630"/>
    </source>
</evidence>
<dbReference type="GeneTree" id="ENSGT00940000159073"/>
<feature type="binding site" evidence="5">
    <location>
        <begin position="289"/>
        <end position="296"/>
    </location>
    <ligand>
        <name>FAD</name>
        <dbReference type="ChEBI" id="CHEBI:57692"/>
    </ligand>
</feature>
<evidence type="ECO:0000256" key="6">
    <source>
        <dbReference type="PIRSR" id="PIRSR602081-2"/>
    </source>
</evidence>
<evidence type="ECO:0000256" key="3">
    <source>
        <dbReference type="ARBA" id="ARBA00022827"/>
    </source>
</evidence>
<evidence type="ECO:0000313" key="10">
    <source>
        <dbReference type="Proteomes" id="UP001501940"/>
    </source>
</evidence>
<keyword evidence="4" id="KW-0157">Chromophore</keyword>
<evidence type="ECO:0000313" key="9">
    <source>
        <dbReference type="Ensembl" id="ENSAOCP00000046180.1"/>
    </source>
</evidence>
<dbReference type="GO" id="GO:0005737">
    <property type="term" value="C:cytoplasm"/>
    <property type="evidence" value="ECO:0007669"/>
    <property type="project" value="TreeGrafter"/>
</dbReference>
<dbReference type="PROSITE" id="PS51645">
    <property type="entry name" value="PHR_CRY_ALPHA_BETA"/>
    <property type="match status" value="1"/>
</dbReference>
<dbReference type="SUPFAM" id="SSF48173">
    <property type="entry name" value="Cryptochrome/photolyase FAD-binding domain"/>
    <property type="match status" value="1"/>
</dbReference>
<dbReference type="SUPFAM" id="SSF52425">
    <property type="entry name" value="Cryptochrome/photolyase, N-terminal domain"/>
    <property type="match status" value="1"/>
</dbReference>
<comment type="similarity">
    <text evidence="1">Belongs to the DNA photolyase class-1 family.</text>
</comment>
<dbReference type="PANTHER" id="PTHR11455:SF15">
    <property type="entry name" value="CRYPTOCHROME-2"/>
    <property type="match status" value="1"/>
</dbReference>
<name>A0AAQ5Y3K8_AMPOC</name>
<dbReference type="GO" id="GO:0043153">
    <property type="term" value="P:entrainment of circadian clock by photoperiod"/>
    <property type="evidence" value="ECO:0007669"/>
    <property type="project" value="TreeGrafter"/>
</dbReference>
<evidence type="ECO:0000256" key="4">
    <source>
        <dbReference type="ARBA" id="ARBA00022991"/>
    </source>
</evidence>
<dbReference type="GO" id="GO:0003677">
    <property type="term" value="F:DNA binding"/>
    <property type="evidence" value="ECO:0007669"/>
    <property type="project" value="TreeGrafter"/>
</dbReference>
<gene>
    <name evidence="9" type="primary">CRY2</name>
</gene>
<dbReference type="AlphaFoldDB" id="A0AAQ5Y3K8"/>